<comment type="caution">
    <text evidence="2">The sequence shown here is derived from an EMBL/GenBank/DDBJ whole genome shotgun (WGS) entry which is preliminary data.</text>
</comment>
<protein>
    <submittedName>
        <fullName evidence="2">Uncharacterized protein</fullName>
    </submittedName>
</protein>
<name>A0A3B0BF95_9ACTN</name>
<keyword evidence="3" id="KW-1185">Reference proteome</keyword>
<feature type="transmembrane region" description="Helical" evidence="1">
    <location>
        <begin position="20"/>
        <end position="50"/>
    </location>
</feature>
<sequence length="208" mass="23109">MRAYASWWASPEAGGPTGPVVYALVASGIAYVIIKHNLMGLCMMSFFFAIRKDVVYAFDTANPDGCHGWKAMQDLLSGVVVSLLISLVGFCSLFLSLSVRQVSWTAPFLLLFLLCVPLFLLLPVALLRSGTKRYREQEIARLRSCFAELRQRAVPGSLEQFEIARAERREIAVIREGRVQLFPVKEMVATVSVYVGSVVTTILGIFNR</sequence>
<reference evidence="2 3" key="1">
    <citation type="journal article" date="2015" name="Antonie Van Leeuwenhoek">
        <title>Streptomyces klenkii sp. nov., isolated from deep marine sediment.</title>
        <authorList>
            <person name="Veyisoglu A."/>
            <person name="Sahin N."/>
        </authorList>
    </citation>
    <scope>NUCLEOTIDE SEQUENCE [LARGE SCALE GENOMIC DNA]</scope>
    <source>
        <strain evidence="2 3">KCTC 29202</strain>
    </source>
</reference>
<proteinExistence type="predicted"/>
<dbReference type="EMBL" id="RBAM01000006">
    <property type="protein sequence ID" value="RKN71460.1"/>
    <property type="molecule type" value="Genomic_DNA"/>
</dbReference>
<keyword evidence="1" id="KW-0472">Membrane</keyword>
<dbReference type="AlphaFoldDB" id="A0A3B0BF95"/>
<keyword evidence="1" id="KW-0812">Transmembrane</keyword>
<feature type="transmembrane region" description="Helical" evidence="1">
    <location>
        <begin position="187"/>
        <end position="206"/>
    </location>
</feature>
<evidence type="ECO:0000256" key="1">
    <source>
        <dbReference type="SAM" id="Phobius"/>
    </source>
</evidence>
<accession>A0A3B0BF95</accession>
<dbReference type="Proteomes" id="UP000270343">
    <property type="component" value="Unassembled WGS sequence"/>
</dbReference>
<feature type="transmembrane region" description="Helical" evidence="1">
    <location>
        <begin position="75"/>
        <end position="98"/>
    </location>
</feature>
<feature type="transmembrane region" description="Helical" evidence="1">
    <location>
        <begin position="104"/>
        <end position="127"/>
    </location>
</feature>
<keyword evidence="1" id="KW-1133">Transmembrane helix</keyword>
<evidence type="ECO:0000313" key="2">
    <source>
        <dbReference type="EMBL" id="RKN71460.1"/>
    </source>
</evidence>
<gene>
    <name evidence="2" type="ORF">D7231_15670</name>
</gene>
<evidence type="ECO:0000313" key="3">
    <source>
        <dbReference type="Proteomes" id="UP000270343"/>
    </source>
</evidence>
<organism evidence="2 3">
    <name type="scientific">Streptomyces klenkii</name>
    <dbReference type="NCBI Taxonomy" id="1420899"/>
    <lineage>
        <taxon>Bacteria</taxon>
        <taxon>Bacillati</taxon>
        <taxon>Actinomycetota</taxon>
        <taxon>Actinomycetes</taxon>
        <taxon>Kitasatosporales</taxon>
        <taxon>Streptomycetaceae</taxon>
        <taxon>Streptomyces</taxon>
    </lineage>
</organism>